<evidence type="ECO:0000259" key="4">
    <source>
        <dbReference type="PROSITE" id="PS50893"/>
    </source>
</evidence>
<evidence type="ECO:0000256" key="2">
    <source>
        <dbReference type="ARBA" id="ARBA00022741"/>
    </source>
</evidence>
<dbReference type="Pfam" id="PF00005">
    <property type="entry name" value="ABC_tran"/>
    <property type="match status" value="1"/>
</dbReference>
<dbReference type="InterPro" id="IPR003593">
    <property type="entry name" value="AAA+_ATPase"/>
</dbReference>
<reference evidence="5" key="1">
    <citation type="submission" date="2024-06" db="EMBL/GenBank/DDBJ databases">
        <title>Micromonospora sp. strain HUAS YX12 genome sequences.</title>
        <authorList>
            <person name="Mo P."/>
        </authorList>
    </citation>
    <scope>NUCLEOTIDE SEQUENCE</scope>
    <source>
        <strain evidence="5">HUAS YX12</strain>
    </source>
</reference>
<dbReference type="AlphaFoldDB" id="A0AAU7R6Q4"/>
<dbReference type="EMBL" id="CP157974">
    <property type="protein sequence ID" value="XBT83170.1"/>
    <property type="molecule type" value="Genomic_DNA"/>
</dbReference>
<dbReference type="GO" id="GO:0098796">
    <property type="term" value="C:membrane protein complex"/>
    <property type="evidence" value="ECO:0007669"/>
    <property type="project" value="UniProtKB-ARBA"/>
</dbReference>
<dbReference type="InterPro" id="IPR003439">
    <property type="entry name" value="ABC_transporter-like_ATP-bd"/>
</dbReference>
<dbReference type="CDD" id="cd03255">
    <property type="entry name" value="ABC_MJ0796_LolCDE_FtsE"/>
    <property type="match status" value="1"/>
</dbReference>
<evidence type="ECO:0000313" key="5">
    <source>
        <dbReference type="EMBL" id="XBT83170.1"/>
    </source>
</evidence>
<dbReference type="InterPro" id="IPR017871">
    <property type="entry name" value="ABC_transporter-like_CS"/>
</dbReference>
<keyword evidence="2" id="KW-0547">Nucleotide-binding</keyword>
<evidence type="ECO:0000256" key="1">
    <source>
        <dbReference type="ARBA" id="ARBA00022448"/>
    </source>
</evidence>
<dbReference type="PROSITE" id="PS50893">
    <property type="entry name" value="ABC_TRANSPORTER_2"/>
    <property type="match status" value="1"/>
</dbReference>
<dbReference type="GO" id="GO:0022857">
    <property type="term" value="F:transmembrane transporter activity"/>
    <property type="evidence" value="ECO:0007669"/>
    <property type="project" value="TreeGrafter"/>
</dbReference>
<dbReference type="Gene3D" id="3.40.50.300">
    <property type="entry name" value="P-loop containing nucleotide triphosphate hydrolases"/>
    <property type="match status" value="1"/>
</dbReference>
<keyword evidence="1" id="KW-0813">Transport</keyword>
<name>A0AAU7R6Q4_9ACTN</name>
<gene>
    <name evidence="5" type="ORF">ABIH81_06730</name>
</gene>
<sequence>MIDIAKTFPGQVAVSALSGVNLEIRRGEMTAIVGPSGAGKSTLLNILGLLDVPTSGRYLLDGNDTSRLAERQLTSLRAVTLGFVFQAFHLVPHLNCVGNVMLPLAHQGWPRRERTRLATDALVQVGLGHRLYARPATLSGGERQRVAVARAIVHSPSVILCDEPTGNLDRQNSVHVMDLLRQLVTQERSLVVVTHDDTVSACADRIVKVVDGAVC</sequence>
<dbReference type="SUPFAM" id="SSF52540">
    <property type="entry name" value="P-loop containing nucleoside triphosphate hydrolases"/>
    <property type="match status" value="1"/>
</dbReference>
<dbReference type="SMART" id="SM00382">
    <property type="entry name" value="AAA"/>
    <property type="match status" value="1"/>
</dbReference>
<dbReference type="FunFam" id="3.40.50.300:FF:000032">
    <property type="entry name" value="Export ABC transporter ATP-binding protein"/>
    <property type="match status" value="1"/>
</dbReference>
<protein>
    <submittedName>
        <fullName evidence="5">ABC transporter ATP-binding protein</fullName>
    </submittedName>
</protein>
<proteinExistence type="predicted"/>
<keyword evidence="3 5" id="KW-0067">ATP-binding</keyword>
<organism evidence="5">
    <name type="scientific">Micromonospora sp. HUAS YX12</name>
    <dbReference type="NCBI Taxonomy" id="3156396"/>
    <lineage>
        <taxon>Bacteria</taxon>
        <taxon>Bacillati</taxon>
        <taxon>Actinomycetota</taxon>
        <taxon>Actinomycetes</taxon>
        <taxon>Micromonosporales</taxon>
        <taxon>Micromonosporaceae</taxon>
        <taxon>Micromonospora</taxon>
    </lineage>
</organism>
<feature type="domain" description="ABC transporter" evidence="4">
    <location>
        <begin position="2"/>
        <end position="214"/>
    </location>
</feature>
<dbReference type="InterPro" id="IPR017911">
    <property type="entry name" value="MacB-like_ATP-bd"/>
</dbReference>
<dbReference type="InterPro" id="IPR027417">
    <property type="entry name" value="P-loop_NTPase"/>
</dbReference>
<dbReference type="GO" id="GO:0005886">
    <property type="term" value="C:plasma membrane"/>
    <property type="evidence" value="ECO:0007669"/>
    <property type="project" value="TreeGrafter"/>
</dbReference>
<dbReference type="InterPro" id="IPR015854">
    <property type="entry name" value="ABC_transpr_LolD-like"/>
</dbReference>
<dbReference type="RefSeq" id="WP_349879511.1">
    <property type="nucleotide sequence ID" value="NZ_CP157974.1"/>
</dbReference>
<evidence type="ECO:0000256" key="3">
    <source>
        <dbReference type="ARBA" id="ARBA00022840"/>
    </source>
</evidence>
<dbReference type="GO" id="GO:0005524">
    <property type="term" value="F:ATP binding"/>
    <property type="evidence" value="ECO:0007669"/>
    <property type="project" value="UniProtKB-KW"/>
</dbReference>
<dbReference type="PANTHER" id="PTHR24220">
    <property type="entry name" value="IMPORT ATP-BINDING PROTEIN"/>
    <property type="match status" value="1"/>
</dbReference>
<accession>A0AAU7R6Q4</accession>
<dbReference type="GO" id="GO:0016887">
    <property type="term" value="F:ATP hydrolysis activity"/>
    <property type="evidence" value="ECO:0007669"/>
    <property type="project" value="InterPro"/>
</dbReference>
<dbReference type="PANTHER" id="PTHR24220:SF86">
    <property type="entry name" value="ABC TRANSPORTER ABCH.1"/>
    <property type="match status" value="1"/>
</dbReference>
<dbReference type="PROSITE" id="PS00211">
    <property type="entry name" value="ABC_TRANSPORTER_1"/>
    <property type="match status" value="1"/>
</dbReference>